<protein>
    <submittedName>
        <fullName evidence="2">CoA-binding protein</fullName>
    </submittedName>
</protein>
<dbReference type="InterPro" id="IPR003781">
    <property type="entry name" value="CoA-bd"/>
</dbReference>
<comment type="caution">
    <text evidence="2">The sequence shown here is derived from an EMBL/GenBank/DDBJ whole genome shotgun (WGS) entry which is preliminary data.</text>
</comment>
<sequence>MEDIRKKHIAIIGVSDRTEKFGFKIFRDLIKAGFNITGVNPRGIEVLDRKTYKGIKDINASIDMIITIVPPGVTEKVVQDAIELGIKQIWMQPGSESPAAIKKAEDAGINVRHNACFMVENGIW</sequence>
<dbReference type="SMART" id="SM00881">
    <property type="entry name" value="CoA_binding"/>
    <property type="match status" value="1"/>
</dbReference>
<proteinExistence type="predicted"/>
<dbReference type="PANTHER" id="PTHR33303">
    <property type="entry name" value="CYTOPLASMIC PROTEIN-RELATED"/>
    <property type="match status" value="1"/>
</dbReference>
<name>A0A2J0LQW8_9BACT</name>
<feature type="domain" description="CoA-binding" evidence="1">
    <location>
        <begin position="3"/>
        <end position="95"/>
    </location>
</feature>
<dbReference type="PANTHER" id="PTHR33303:SF2">
    <property type="entry name" value="COA-BINDING DOMAIN-CONTAINING PROTEIN"/>
    <property type="match status" value="1"/>
</dbReference>
<evidence type="ECO:0000313" key="3">
    <source>
        <dbReference type="Proteomes" id="UP000231267"/>
    </source>
</evidence>
<organism evidence="2 3">
    <name type="scientific">Candidatus Taenaricola geysiri</name>
    <dbReference type="NCBI Taxonomy" id="1974752"/>
    <lineage>
        <taxon>Bacteria</taxon>
        <taxon>Pseudomonadati</taxon>
        <taxon>Candidatus Omnitrophota</taxon>
        <taxon>Candidatus Taenaricola</taxon>
    </lineage>
</organism>
<dbReference type="EMBL" id="PFGP01000101">
    <property type="protein sequence ID" value="PIW66237.1"/>
    <property type="molecule type" value="Genomic_DNA"/>
</dbReference>
<dbReference type="Pfam" id="PF13380">
    <property type="entry name" value="CoA_binding_2"/>
    <property type="match status" value="1"/>
</dbReference>
<reference evidence="2 3" key="1">
    <citation type="submission" date="2017-09" db="EMBL/GenBank/DDBJ databases">
        <title>Depth-based differentiation of microbial function through sediment-hosted aquifers and enrichment of novel symbionts in the deep terrestrial subsurface.</title>
        <authorList>
            <person name="Probst A.J."/>
            <person name="Ladd B."/>
            <person name="Jarett J.K."/>
            <person name="Geller-Mcgrath D.E."/>
            <person name="Sieber C.M."/>
            <person name="Emerson J.B."/>
            <person name="Anantharaman K."/>
            <person name="Thomas B.C."/>
            <person name="Malmstrom R."/>
            <person name="Stieglmeier M."/>
            <person name="Klingl A."/>
            <person name="Woyke T."/>
            <person name="Ryan C.M."/>
            <person name="Banfield J.F."/>
        </authorList>
    </citation>
    <scope>NUCLEOTIDE SEQUENCE [LARGE SCALE GENOMIC DNA]</scope>
    <source>
        <strain evidence="2">CG12_big_fil_rev_8_21_14_0_65_43_15</strain>
    </source>
</reference>
<dbReference type="Gene3D" id="3.40.50.720">
    <property type="entry name" value="NAD(P)-binding Rossmann-like Domain"/>
    <property type="match status" value="1"/>
</dbReference>
<dbReference type="AlphaFoldDB" id="A0A2J0LQW8"/>
<dbReference type="Proteomes" id="UP000231267">
    <property type="component" value="Unassembled WGS sequence"/>
</dbReference>
<gene>
    <name evidence="2" type="ORF">COW11_04360</name>
</gene>
<dbReference type="InterPro" id="IPR036291">
    <property type="entry name" value="NAD(P)-bd_dom_sf"/>
</dbReference>
<evidence type="ECO:0000313" key="2">
    <source>
        <dbReference type="EMBL" id="PIW66237.1"/>
    </source>
</evidence>
<evidence type="ECO:0000259" key="1">
    <source>
        <dbReference type="SMART" id="SM00881"/>
    </source>
</evidence>
<accession>A0A2J0LQW8</accession>
<dbReference type="SUPFAM" id="SSF51735">
    <property type="entry name" value="NAD(P)-binding Rossmann-fold domains"/>
    <property type="match status" value="1"/>
</dbReference>